<evidence type="ECO:0000256" key="1">
    <source>
        <dbReference type="SAM" id="MobiDB-lite"/>
    </source>
</evidence>
<sequence>MRIISRKASPPAAAIITDTRPSDAFVIHEPQGPGATAAPAADTPVAATEAMVNETAQMEAKLPVDAVNLDTAVQPIAAPAAYPLPHGVFWSDGVVARIAAGSVVFEEQTSRPQDATLLRGRMHHIDLANGTMLLWVGKTAEASDQGTTDDAPTAPAAEDAAREAASSDAIDETERSADGAPS</sequence>
<feature type="compositionally biased region" description="Basic and acidic residues" evidence="1">
    <location>
        <begin position="172"/>
        <end position="182"/>
    </location>
</feature>
<feature type="compositionally biased region" description="Low complexity" evidence="1">
    <location>
        <begin position="148"/>
        <end position="168"/>
    </location>
</feature>
<feature type="region of interest" description="Disordered" evidence="1">
    <location>
        <begin position="140"/>
        <end position="182"/>
    </location>
</feature>
<dbReference type="AlphaFoldDB" id="A0A2V0RI21"/>
<proteinExistence type="predicted"/>
<name>A0A2V0RI21_9ZZZZ</name>
<protein>
    <submittedName>
        <fullName evidence="2">Uncharacterized protein</fullName>
    </submittedName>
</protein>
<evidence type="ECO:0000313" key="2">
    <source>
        <dbReference type="EMBL" id="GBH22238.1"/>
    </source>
</evidence>
<dbReference type="EMBL" id="BDQA01000794">
    <property type="protein sequence ID" value="GBH22238.1"/>
    <property type="molecule type" value="Genomic_RNA"/>
</dbReference>
<comment type="caution">
    <text evidence="2">The sequence shown here is derived from an EMBL/GenBank/DDBJ whole genome shotgun (WGS) entry which is preliminary data.</text>
</comment>
<organism evidence="2">
    <name type="scientific">viral metagenome</name>
    <dbReference type="NCBI Taxonomy" id="1070528"/>
    <lineage>
        <taxon>unclassified sequences</taxon>
        <taxon>metagenomes</taxon>
        <taxon>organismal metagenomes</taxon>
    </lineage>
</organism>
<reference evidence="2" key="1">
    <citation type="submission" date="2017-04" db="EMBL/GenBank/DDBJ databases">
        <title>Unveiling RNA virosphere associated with marine microorganisms.</title>
        <authorList>
            <person name="Urayama S."/>
            <person name="Takaki Y."/>
            <person name="Nishi S."/>
            <person name="Yoshida Y."/>
            <person name="Deguchi S."/>
            <person name="Takai K."/>
            <person name="Nunoura T."/>
        </authorList>
    </citation>
    <scope>NUCLEOTIDE SEQUENCE</scope>
</reference>
<accession>A0A2V0RI21</accession>